<accession>A0A9W9FI98</accession>
<evidence type="ECO:0000313" key="3">
    <source>
        <dbReference type="Proteomes" id="UP001149165"/>
    </source>
</evidence>
<feature type="region of interest" description="Disordered" evidence="1">
    <location>
        <begin position="1"/>
        <end position="75"/>
    </location>
</feature>
<organism evidence="2 3">
    <name type="scientific">Penicillium angulare</name>
    <dbReference type="NCBI Taxonomy" id="116970"/>
    <lineage>
        <taxon>Eukaryota</taxon>
        <taxon>Fungi</taxon>
        <taxon>Dikarya</taxon>
        <taxon>Ascomycota</taxon>
        <taxon>Pezizomycotina</taxon>
        <taxon>Eurotiomycetes</taxon>
        <taxon>Eurotiomycetidae</taxon>
        <taxon>Eurotiales</taxon>
        <taxon>Aspergillaceae</taxon>
        <taxon>Penicillium</taxon>
    </lineage>
</organism>
<dbReference type="EMBL" id="JAPQKH010000004">
    <property type="protein sequence ID" value="KAJ5100630.1"/>
    <property type="molecule type" value="Genomic_DNA"/>
</dbReference>
<protein>
    <submittedName>
        <fullName evidence="2">Uncharacterized protein</fullName>
    </submittedName>
</protein>
<reference evidence="2" key="2">
    <citation type="journal article" date="2023" name="IMA Fungus">
        <title>Comparative genomic study of the Penicillium genus elucidates a diverse pangenome and 15 lateral gene transfer events.</title>
        <authorList>
            <person name="Petersen C."/>
            <person name="Sorensen T."/>
            <person name="Nielsen M.R."/>
            <person name="Sondergaard T.E."/>
            <person name="Sorensen J.L."/>
            <person name="Fitzpatrick D.A."/>
            <person name="Frisvad J.C."/>
            <person name="Nielsen K.L."/>
        </authorList>
    </citation>
    <scope>NUCLEOTIDE SEQUENCE</scope>
    <source>
        <strain evidence="2">IBT 30069</strain>
    </source>
</reference>
<evidence type="ECO:0000256" key="1">
    <source>
        <dbReference type="SAM" id="MobiDB-lite"/>
    </source>
</evidence>
<evidence type="ECO:0000313" key="2">
    <source>
        <dbReference type="EMBL" id="KAJ5100630.1"/>
    </source>
</evidence>
<gene>
    <name evidence="2" type="ORF">N7456_006682</name>
</gene>
<keyword evidence="3" id="KW-1185">Reference proteome</keyword>
<proteinExistence type="predicted"/>
<feature type="compositionally biased region" description="Polar residues" evidence="1">
    <location>
        <begin position="63"/>
        <end position="75"/>
    </location>
</feature>
<sequence>METASSHLGQRVDNKDTTCNRRRSAEEFSPLPYSKTVPGKSKLFDDNPEPHQNPDPFGIQPEQPAQKSTTAGMKNVTSRITTEICEKEYDPLAPETGPLDLEAALGANNERIEFIRHEIRKDFEKRNFQADAEPSRTFEVGDLE</sequence>
<name>A0A9W9FI98_9EURO</name>
<dbReference type="AlphaFoldDB" id="A0A9W9FI98"/>
<reference evidence="2" key="1">
    <citation type="submission" date="2022-11" db="EMBL/GenBank/DDBJ databases">
        <authorList>
            <person name="Petersen C."/>
        </authorList>
    </citation>
    <scope>NUCLEOTIDE SEQUENCE</scope>
    <source>
        <strain evidence="2">IBT 30069</strain>
    </source>
</reference>
<dbReference type="Proteomes" id="UP001149165">
    <property type="component" value="Unassembled WGS sequence"/>
</dbReference>
<comment type="caution">
    <text evidence="2">The sequence shown here is derived from an EMBL/GenBank/DDBJ whole genome shotgun (WGS) entry which is preliminary data.</text>
</comment>
<feature type="compositionally biased region" description="Basic and acidic residues" evidence="1">
    <location>
        <begin position="10"/>
        <end position="26"/>
    </location>
</feature>